<dbReference type="AlphaFoldDB" id="A0A8S9TZ23"/>
<protein>
    <submittedName>
        <fullName evidence="1">Uncharacterized protein</fullName>
    </submittedName>
</protein>
<comment type="caution">
    <text evidence="1">The sequence shown here is derived from an EMBL/GenBank/DDBJ whole genome shotgun (WGS) entry which is preliminary data.</text>
</comment>
<dbReference type="EMBL" id="JAACNO010002419">
    <property type="protein sequence ID" value="KAF4133283.1"/>
    <property type="molecule type" value="Genomic_DNA"/>
</dbReference>
<organism evidence="1 2">
    <name type="scientific">Phytophthora infestans</name>
    <name type="common">Potato late blight agent</name>
    <name type="synonym">Botrytis infestans</name>
    <dbReference type="NCBI Taxonomy" id="4787"/>
    <lineage>
        <taxon>Eukaryota</taxon>
        <taxon>Sar</taxon>
        <taxon>Stramenopiles</taxon>
        <taxon>Oomycota</taxon>
        <taxon>Peronosporomycetes</taxon>
        <taxon>Peronosporales</taxon>
        <taxon>Peronosporaceae</taxon>
        <taxon>Phytophthora</taxon>
    </lineage>
</organism>
<dbReference type="Proteomes" id="UP000704712">
    <property type="component" value="Unassembled WGS sequence"/>
</dbReference>
<gene>
    <name evidence="1" type="ORF">GN958_ATG17536</name>
</gene>
<sequence length="102" mass="11699">MFPFRYDVHLPLILRKQRGREARSAAQAAEDDTAARGYQENKCVASAYALCRQSTTCEPSRVEPKITQSTRTAKKKKNALTAEMRAPSMLWSTRTMWTLWTM</sequence>
<evidence type="ECO:0000313" key="2">
    <source>
        <dbReference type="Proteomes" id="UP000704712"/>
    </source>
</evidence>
<accession>A0A8S9TZ23</accession>
<evidence type="ECO:0000313" key="1">
    <source>
        <dbReference type="EMBL" id="KAF4133283.1"/>
    </source>
</evidence>
<name>A0A8S9TZ23_PHYIN</name>
<reference evidence="1" key="1">
    <citation type="submission" date="2020-03" db="EMBL/GenBank/DDBJ databases">
        <title>Hybrid Assembly of Korean Phytophthora infestans isolates.</title>
        <authorList>
            <person name="Prokchorchik M."/>
            <person name="Lee Y."/>
            <person name="Seo J."/>
            <person name="Cho J.-H."/>
            <person name="Park Y.-E."/>
            <person name="Jang D.-C."/>
            <person name="Im J.-S."/>
            <person name="Choi J.-G."/>
            <person name="Park H.-J."/>
            <person name="Lee G.-B."/>
            <person name="Lee Y.-G."/>
            <person name="Hong S.-Y."/>
            <person name="Cho K."/>
            <person name="Sohn K.H."/>
        </authorList>
    </citation>
    <scope>NUCLEOTIDE SEQUENCE</scope>
    <source>
        <strain evidence="1">KR_2_A2</strain>
    </source>
</reference>
<proteinExistence type="predicted"/>